<dbReference type="Proteomes" id="UP000317933">
    <property type="component" value="Unassembled WGS sequence"/>
</dbReference>
<name>A0A502HIR3_9PSED</name>
<comment type="caution">
    <text evidence="1">The sequence shown here is derived from an EMBL/GenBank/DDBJ whole genome shotgun (WGS) entry which is preliminary data.</text>
</comment>
<evidence type="ECO:0000313" key="1">
    <source>
        <dbReference type="EMBL" id="TPG74687.1"/>
    </source>
</evidence>
<dbReference type="EMBL" id="RCZE01000012">
    <property type="protein sequence ID" value="TPG74687.1"/>
    <property type="molecule type" value="Genomic_DNA"/>
</dbReference>
<evidence type="ECO:0000313" key="2">
    <source>
        <dbReference type="Proteomes" id="UP000317933"/>
    </source>
</evidence>
<reference evidence="1 2" key="1">
    <citation type="journal article" date="2019" name="Environ. Microbiol.">
        <title>Species interactions and distinct microbial communities in high Arctic permafrost affected cryosols are associated with the CH4 and CO2 gas fluxes.</title>
        <authorList>
            <person name="Altshuler I."/>
            <person name="Hamel J."/>
            <person name="Turney S."/>
            <person name="Magnuson E."/>
            <person name="Levesque R."/>
            <person name="Greer C."/>
            <person name="Whyte L.G."/>
        </authorList>
    </citation>
    <scope>NUCLEOTIDE SEQUENCE [LARGE SCALE GENOMIC DNA]</scope>
    <source>
        <strain evidence="1 2">E3</strain>
    </source>
</reference>
<dbReference type="AlphaFoldDB" id="A0A502HIR3"/>
<gene>
    <name evidence="1" type="ORF">EAH78_24155</name>
</gene>
<sequence length="77" mass="8571">MSCLICAGVAERIQCHGTWEERDCPACGRYRVSDALVLTQMEQGRIFDVSKTRIWLASKGKEVAIPAIEIHDALLLP</sequence>
<proteinExistence type="predicted"/>
<accession>A0A502HIR3</accession>
<organism evidence="1 2">
    <name type="scientific">Pseudomonas arsenicoxydans</name>
    <dbReference type="NCBI Taxonomy" id="702115"/>
    <lineage>
        <taxon>Bacteria</taxon>
        <taxon>Pseudomonadati</taxon>
        <taxon>Pseudomonadota</taxon>
        <taxon>Gammaproteobacteria</taxon>
        <taxon>Pseudomonadales</taxon>
        <taxon>Pseudomonadaceae</taxon>
        <taxon>Pseudomonas</taxon>
    </lineage>
</organism>
<protein>
    <submittedName>
        <fullName evidence="1">Uncharacterized protein</fullName>
    </submittedName>
</protein>